<evidence type="ECO:0000256" key="1">
    <source>
        <dbReference type="SAM" id="Phobius"/>
    </source>
</evidence>
<protein>
    <submittedName>
        <fullName evidence="2">Uncharacterized protein</fullName>
    </submittedName>
</protein>
<keyword evidence="1" id="KW-0812">Transmembrane</keyword>
<dbReference type="Proteomes" id="UP000017090">
    <property type="component" value="Unassembled WGS sequence"/>
</dbReference>
<dbReference type="EMBL" id="AWXA01000007">
    <property type="protein sequence ID" value="ERT61971.1"/>
    <property type="molecule type" value="Genomic_DNA"/>
</dbReference>
<feature type="transmembrane region" description="Helical" evidence="1">
    <location>
        <begin position="6"/>
        <end position="24"/>
    </location>
</feature>
<sequence length="180" mass="20646">MLLYLILNIVIALIGIGALLYILFRIYAWHQGDAHFVIEARHRKPFALISLTGDTAVFETEVPFRNGGKQLGTIMDFYPRTLLPREQFDKCVVQAQLANKDAERDDGYWESVIYYPGKGGNLRVTVTLISKNRMIREDLQTFPDMAIDLVYQVVARSEWFIHKARITLKASEVKRALENA</sequence>
<gene>
    <name evidence="2" type="ORF">HMPREF1250_2002</name>
</gene>
<evidence type="ECO:0000313" key="3">
    <source>
        <dbReference type="Proteomes" id="UP000017090"/>
    </source>
</evidence>
<dbReference type="AlphaFoldDB" id="U7URQ2"/>
<reference evidence="2 3" key="1">
    <citation type="submission" date="2013-09" db="EMBL/GenBank/DDBJ databases">
        <authorList>
            <person name="Durkin A.S."/>
            <person name="Haft D.R."/>
            <person name="McCorrison J."/>
            <person name="Torralba M."/>
            <person name="Gillis M."/>
            <person name="Haft D.H."/>
            <person name="Methe B."/>
            <person name="Sutton G."/>
            <person name="Nelson K.E."/>
        </authorList>
    </citation>
    <scope>NUCLEOTIDE SEQUENCE [LARGE SCALE GENOMIC DNA]</scope>
    <source>
        <strain evidence="2 3">BV3C16-1</strain>
    </source>
</reference>
<keyword evidence="1" id="KW-0472">Membrane</keyword>
<comment type="caution">
    <text evidence="2">The sequence shown here is derived from an EMBL/GenBank/DDBJ whole genome shotgun (WGS) entry which is preliminary data.</text>
</comment>
<name>U7URQ2_9FIRM</name>
<organism evidence="2 3">
    <name type="scientific">Megasphaera vaginalis</name>
    <name type="common">ex Srinivasan et al. 2021</name>
    <dbReference type="NCBI Taxonomy" id="1111454"/>
    <lineage>
        <taxon>Bacteria</taxon>
        <taxon>Bacillati</taxon>
        <taxon>Bacillota</taxon>
        <taxon>Negativicutes</taxon>
        <taxon>Veillonellales</taxon>
        <taxon>Veillonellaceae</taxon>
        <taxon>Megasphaera</taxon>
    </lineage>
</organism>
<dbReference type="RefSeq" id="WP_023052867.1">
    <property type="nucleotide sequence ID" value="NZ_AWXA01000007.1"/>
</dbReference>
<dbReference type="OrthoDB" id="1665274at2"/>
<evidence type="ECO:0000313" key="2">
    <source>
        <dbReference type="EMBL" id="ERT61971.1"/>
    </source>
</evidence>
<dbReference type="STRING" id="1111454.HMPREF1250_2002"/>
<accession>U7URQ2</accession>
<dbReference type="PATRIC" id="fig|1111454.3.peg.335"/>
<dbReference type="eggNOG" id="ENOG5032T3S">
    <property type="taxonomic scope" value="Bacteria"/>
</dbReference>
<keyword evidence="3" id="KW-1185">Reference proteome</keyword>
<proteinExistence type="predicted"/>
<keyword evidence="1" id="KW-1133">Transmembrane helix</keyword>